<evidence type="ECO:0000256" key="1">
    <source>
        <dbReference type="ARBA" id="ARBA00004651"/>
    </source>
</evidence>
<keyword evidence="9" id="KW-1185">Reference proteome</keyword>
<feature type="transmembrane region" description="Helical" evidence="7">
    <location>
        <begin position="145"/>
        <end position="165"/>
    </location>
</feature>
<evidence type="ECO:0000256" key="5">
    <source>
        <dbReference type="ARBA" id="ARBA00023136"/>
    </source>
</evidence>
<dbReference type="Proteomes" id="UP001212421">
    <property type="component" value="Chromosome"/>
</dbReference>
<comment type="subcellular location">
    <subcellularLocation>
        <location evidence="1">Cell membrane</location>
        <topology evidence="1">Multi-pass membrane protein</topology>
    </subcellularLocation>
</comment>
<feature type="transmembrane region" description="Helical" evidence="7">
    <location>
        <begin position="185"/>
        <end position="214"/>
    </location>
</feature>
<dbReference type="RefSeq" id="WP_281533838.1">
    <property type="nucleotide sequence ID" value="NZ_CP075584.1"/>
</dbReference>
<feature type="compositionally biased region" description="Polar residues" evidence="6">
    <location>
        <begin position="1"/>
        <end position="12"/>
    </location>
</feature>
<dbReference type="InterPro" id="IPR001851">
    <property type="entry name" value="ABC_transp_permease"/>
</dbReference>
<organism evidence="8 9">
    <name type="scientific">Cryobacterium breve</name>
    <dbReference type="NCBI Taxonomy" id="1259258"/>
    <lineage>
        <taxon>Bacteria</taxon>
        <taxon>Bacillati</taxon>
        <taxon>Actinomycetota</taxon>
        <taxon>Actinomycetes</taxon>
        <taxon>Micrococcales</taxon>
        <taxon>Microbacteriaceae</taxon>
        <taxon>Cryobacterium</taxon>
    </lineage>
</organism>
<proteinExistence type="predicted"/>
<feature type="region of interest" description="Disordered" evidence="6">
    <location>
        <begin position="1"/>
        <end position="26"/>
    </location>
</feature>
<evidence type="ECO:0000256" key="3">
    <source>
        <dbReference type="ARBA" id="ARBA00022692"/>
    </source>
</evidence>
<dbReference type="PANTHER" id="PTHR32196:SF72">
    <property type="entry name" value="RIBOSE IMPORT PERMEASE PROTEIN RBSC"/>
    <property type="match status" value="1"/>
</dbReference>
<feature type="transmembrane region" description="Helical" evidence="7">
    <location>
        <begin position="80"/>
        <end position="110"/>
    </location>
</feature>
<reference evidence="8 9" key="1">
    <citation type="submission" date="2021-05" db="EMBL/GenBank/DDBJ databases">
        <authorList>
            <person name="Kumar R."/>
            <person name="Kumar A."/>
            <person name="Mukhia S."/>
        </authorList>
    </citation>
    <scope>NUCLEOTIDE SEQUENCE [LARGE SCALE GENOMIC DNA]</scope>
    <source>
        <strain evidence="8 9">ERMR7:08</strain>
    </source>
</reference>
<keyword evidence="4 7" id="KW-1133">Transmembrane helix</keyword>
<evidence type="ECO:0000313" key="9">
    <source>
        <dbReference type="Proteomes" id="UP001212421"/>
    </source>
</evidence>
<keyword evidence="2" id="KW-1003">Cell membrane</keyword>
<evidence type="ECO:0000256" key="4">
    <source>
        <dbReference type="ARBA" id="ARBA00022989"/>
    </source>
</evidence>
<evidence type="ECO:0000313" key="8">
    <source>
        <dbReference type="EMBL" id="WBM79306.1"/>
    </source>
</evidence>
<feature type="transmembrane region" description="Helical" evidence="7">
    <location>
        <begin position="279"/>
        <end position="312"/>
    </location>
</feature>
<dbReference type="EMBL" id="CP075584">
    <property type="protein sequence ID" value="WBM79306.1"/>
    <property type="molecule type" value="Genomic_DNA"/>
</dbReference>
<feature type="transmembrane region" description="Helical" evidence="7">
    <location>
        <begin position="47"/>
        <end position="68"/>
    </location>
</feature>
<evidence type="ECO:0000256" key="6">
    <source>
        <dbReference type="SAM" id="MobiDB-lite"/>
    </source>
</evidence>
<protein>
    <submittedName>
        <fullName evidence="8">ABC transporter permease</fullName>
    </submittedName>
</protein>
<name>A0ABY7N9X9_9MICO</name>
<keyword evidence="3 7" id="KW-0812">Transmembrane</keyword>
<dbReference type="PANTHER" id="PTHR32196">
    <property type="entry name" value="ABC TRANSPORTER PERMEASE PROTEIN YPHD-RELATED-RELATED"/>
    <property type="match status" value="1"/>
</dbReference>
<feature type="transmembrane region" description="Helical" evidence="7">
    <location>
        <begin position="324"/>
        <end position="343"/>
    </location>
</feature>
<keyword evidence="5 7" id="KW-0472">Membrane</keyword>
<sequence>MTINGKTVQPATGSLPGPGSGPVPTNVPTLTSRIGHRLRRIVTARESTLAGVVLLLVIFLSWASPYFFTVGNLTVVGRQIGLALIISVGMTFVILIGGIDLSVGSVVALVSVLTGEFMVTIGLSPIVAVVLALISGAIVGMVNGMINAFAGIPSFVVTLGMLAVARGLSLGITSGSTISGFPPGFLYLGQGSFLGIPIPVWIAAIVALSAHFVLTRTTFGRHIYFVGSNEEAAKLSGIRVRRVKISVFVISSSLAAVSGILETARLSVGQPAAGNGYELLAIGAAVIGGASLFGGVGGILGTALGTSLLLLIQNALILLGISAYWQQVFSGVIIVGAVALNMWRKQRS</sequence>
<dbReference type="CDD" id="cd06579">
    <property type="entry name" value="TM_PBP1_transp_AraH_like"/>
    <property type="match status" value="1"/>
</dbReference>
<evidence type="ECO:0000256" key="2">
    <source>
        <dbReference type="ARBA" id="ARBA00022475"/>
    </source>
</evidence>
<accession>A0ABY7N9X9</accession>
<dbReference type="Pfam" id="PF02653">
    <property type="entry name" value="BPD_transp_2"/>
    <property type="match status" value="1"/>
</dbReference>
<evidence type="ECO:0000256" key="7">
    <source>
        <dbReference type="SAM" id="Phobius"/>
    </source>
</evidence>
<gene>
    <name evidence="8" type="ORF">KIV56_12830</name>
</gene>
<feature type="transmembrane region" description="Helical" evidence="7">
    <location>
        <begin position="117"/>
        <end position="139"/>
    </location>
</feature>